<evidence type="ECO:0000313" key="7">
    <source>
        <dbReference type="Proteomes" id="UP001219518"/>
    </source>
</evidence>
<dbReference type="InterPro" id="IPR021109">
    <property type="entry name" value="Peptidase_aspartic_dom_sf"/>
</dbReference>
<dbReference type="PANTHER" id="PTHR37984">
    <property type="entry name" value="PROTEIN CBG26694"/>
    <property type="match status" value="1"/>
</dbReference>
<dbReference type="FunFam" id="3.30.420.10:FF:000032">
    <property type="entry name" value="Retrovirus-related Pol polyprotein from transposon 297-like Protein"/>
    <property type="match status" value="1"/>
</dbReference>
<keyword evidence="7" id="KW-1185">Reference proteome</keyword>
<reference evidence="6" key="1">
    <citation type="submission" date="2021-07" db="EMBL/GenBank/DDBJ databases">
        <authorList>
            <person name="Catto M.A."/>
            <person name="Jacobson A."/>
            <person name="Kennedy G."/>
            <person name="Labadie P."/>
            <person name="Hunt B.G."/>
            <person name="Srinivasan R."/>
        </authorList>
    </citation>
    <scope>NUCLEOTIDE SEQUENCE</scope>
    <source>
        <strain evidence="6">PL_HMW_Pooled</strain>
        <tissue evidence="6">Head</tissue>
    </source>
</reference>
<dbReference type="GO" id="GO:0015074">
    <property type="term" value="P:DNA integration"/>
    <property type="evidence" value="ECO:0007669"/>
    <property type="project" value="InterPro"/>
</dbReference>
<dbReference type="Gene3D" id="1.10.340.70">
    <property type="match status" value="1"/>
</dbReference>
<dbReference type="CDD" id="cd00303">
    <property type="entry name" value="retropepsin_like"/>
    <property type="match status" value="1"/>
</dbReference>
<dbReference type="SUPFAM" id="SSF50630">
    <property type="entry name" value="Acid proteases"/>
    <property type="match status" value="1"/>
</dbReference>
<dbReference type="PROSITE" id="PS50158">
    <property type="entry name" value="ZF_CCHC"/>
    <property type="match status" value="1"/>
</dbReference>
<accession>A0AAE1HMU0</accession>
<organism evidence="6 7">
    <name type="scientific">Frankliniella fusca</name>
    <dbReference type="NCBI Taxonomy" id="407009"/>
    <lineage>
        <taxon>Eukaryota</taxon>
        <taxon>Metazoa</taxon>
        <taxon>Ecdysozoa</taxon>
        <taxon>Arthropoda</taxon>
        <taxon>Hexapoda</taxon>
        <taxon>Insecta</taxon>
        <taxon>Pterygota</taxon>
        <taxon>Neoptera</taxon>
        <taxon>Paraneoptera</taxon>
        <taxon>Thysanoptera</taxon>
        <taxon>Terebrantia</taxon>
        <taxon>Thripoidea</taxon>
        <taxon>Thripidae</taxon>
        <taxon>Frankliniella</taxon>
    </lineage>
</organism>
<dbReference type="GO" id="GO:0004519">
    <property type="term" value="F:endonuclease activity"/>
    <property type="evidence" value="ECO:0007669"/>
    <property type="project" value="UniProtKB-KW"/>
</dbReference>
<dbReference type="PROSITE" id="PS50994">
    <property type="entry name" value="INTEGRASE"/>
    <property type="match status" value="1"/>
</dbReference>
<comment type="caution">
    <text evidence="6">The sequence shown here is derived from an EMBL/GenBank/DDBJ whole genome shotgun (WGS) entry which is preliminary data.</text>
</comment>
<dbReference type="PANTHER" id="PTHR37984:SF15">
    <property type="entry name" value="INTEGRASE CATALYTIC DOMAIN-CONTAINING PROTEIN"/>
    <property type="match status" value="1"/>
</dbReference>
<feature type="compositionally biased region" description="Gly residues" evidence="3">
    <location>
        <begin position="347"/>
        <end position="362"/>
    </location>
</feature>
<dbReference type="GO" id="GO:0003676">
    <property type="term" value="F:nucleic acid binding"/>
    <property type="evidence" value="ECO:0007669"/>
    <property type="project" value="InterPro"/>
</dbReference>
<dbReference type="SUPFAM" id="SSF53098">
    <property type="entry name" value="Ribonuclease H-like"/>
    <property type="match status" value="1"/>
</dbReference>
<reference evidence="6" key="2">
    <citation type="journal article" date="2023" name="BMC Genomics">
        <title>Pest status, molecular evolution, and epigenetic factors derived from the genome assembly of Frankliniella fusca, a thysanopteran phytovirus vector.</title>
        <authorList>
            <person name="Catto M.A."/>
            <person name="Labadie P.E."/>
            <person name="Jacobson A.L."/>
            <person name="Kennedy G.G."/>
            <person name="Srinivasan R."/>
            <person name="Hunt B.G."/>
        </authorList>
    </citation>
    <scope>NUCLEOTIDE SEQUENCE</scope>
    <source>
        <strain evidence="6">PL_HMW_Pooled</strain>
    </source>
</reference>
<feature type="domain" description="Integrase catalytic" evidence="5">
    <location>
        <begin position="1024"/>
        <end position="1191"/>
    </location>
</feature>
<evidence type="ECO:0000313" key="6">
    <source>
        <dbReference type="EMBL" id="KAK3924235.1"/>
    </source>
</evidence>
<proteinExistence type="predicted"/>
<feature type="compositionally biased region" description="Basic and acidic residues" evidence="3">
    <location>
        <begin position="641"/>
        <end position="663"/>
    </location>
</feature>
<dbReference type="InterPro" id="IPR050951">
    <property type="entry name" value="Retrovirus_Pol_polyprotein"/>
</dbReference>
<feature type="region of interest" description="Disordered" evidence="3">
    <location>
        <begin position="277"/>
        <end position="301"/>
    </location>
</feature>
<dbReference type="GO" id="GO:0008270">
    <property type="term" value="F:zinc ion binding"/>
    <property type="evidence" value="ECO:0007669"/>
    <property type="project" value="UniProtKB-KW"/>
</dbReference>
<feature type="compositionally biased region" description="Low complexity" evidence="3">
    <location>
        <begin position="277"/>
        <end position="299"/>
    </location>
</feature>
<dbReference type="GO" id="GO:0003964">
    <property type="term" value="F:RNA-directed DNA polymerase activity"/>
    <property type="evidence" value="ECO:0007669"/>
    <property type="project" value="UniProtKB-EC"/>
</dbReference>
<dbReference type="Proteomes" id="UP001219518">
    <property type="component" value="Unassembled WGS sequence"/>
</dbReference>
<evidence type="ECO:0000259" key="4">
    <source>
        <dbReference type="PROSITE" id="PS50158"/>
    </source>
</evidence>
<dbReference type="Gene3D" id="2.40.70.10">
    <property type="entry name" value="Acid Proteases"/>
    <property type="match status" value="1"/>
</dbReference>
<dbReference type="EC" id="2.7.7.49" evidence="1"/>
<keyword evidence="2" id="KW-0863">Zinc-finger</keyword>
<feature type="domain" description="CCHC-type" evidence="4">
    <location>
        <begin position="365"/>
        <end position="379"/>
    </location>
</feature>
<dbReference type="InterPro" id="IPR036397">
    <property type="entry name" value="RNaseH_sf"/>
</dbReference>
<dbReference type="EMBL" id="JAHWGI010001169">
    <property type="protein sequence ID" value="KAK3924235.1"/>
    <property type="molecule type" value="Genomic_DNA"/>
</dbReference>
<name>A0AAE1HMU0_9NEOP</name>
<feature type="region of interest" description="Disordered" evidence="3">
    <location>
        <begin position="320"/>
        <end position="362"/>
    </location>
</feature>
<evidence type="ECO:0000256" key="2">
    <source>
        <dbReference type="PROSITE-ProRule" id="PRU00047"/>
    </source>
</evidence>
<protein>
    <recommendedName>
        <fullName evidence="1">RNA-directed DNA polymerase</fullName>
        <ecNumber evidence="1">2.7.7.49</ecNumber>
    </recommendedName>
</protein>
<dbReference type="Pfam" id="PF00665">
    <property type="entry name" value="rve"/>
    <property type="match status" value="1"/>
</dbReference>
<dbReference type="InterPro" id="IPR001584">
    <property type="entry name" value="Integrase_cat-core"/>
</dbReference>
<dbReference type="InterPro" id="IPR041588">
    <property type="entry name" value="Integrase_H2C2"/>
</dbReference>
<keyword evidence="2" id="KW-0479">Metal-binding</keyword>
<dbReference type="Gene3D" id="3.30.420.10">
    <property type="entry name" value="Ribonuclease H-like superfamily/Ribonuclease H"/>
    <property type="match status" value="1"/>
</dbReference>
<evidence type="ECO:0000256" key="3">
    <source>
        <dbReference type="SAM" id="MobiDB-lite"/>
    </source>
</evidence>
<dbReference type="InterPro" id="IPR012337">
    <property type="entry name" value="RNaseH-like_sf"/>
</dbReference>
<gene>
    <name evidence="6" type="ORF">KUF71_002506</name>
</gene>
<dbReference type="Pfam" id="PF17921">
    <property type="entry name" value="Integrase_H2C2"/>
    <property type="match status" value="1"/>
</dbReference>
<evidence type="ECO:0000256" key="1">
    <source>
        <dbReference type="ARBA" id="ARBA00012493"/>
    </source>
</evidence>
<evidence type="ECO:0000259" key="5">
    <source>
        <dbReference type="PROSITE" id="PS50994"/>
    </source>
</evidence>
<feature type="region of interest" description="Disordered" evidence="3">
    <location>
        <begin position="639"/>
        <end position="693"/>
    </location>
</feature>
<dbReference type="FunFam" id="1.10.340.70:FF:000001">
    <property type="entry name" value="Retrovirus-related Pol polyprotein from transposon gypsy-like Protein"/>
    <property type="match status" value="1"/>
</dbReference>
<keyword evidence="2" id="KW-0862">Zinc</keyword>
<sequence>MSRDRRPGRFVRVNPDADDDRVEAAAAQAATAAPGSDMAAILQELNALRAAVAAGAVGAAAGAGPAAAAAGPSQAAHAFACELVSPSTMLALRKAVTRYDGRVSYDVFRRDFDDLVSAYPGLTDRQQFILLSSALEKEPKSLLEDLPERSFAALDDALRMAFSKPVHAPTEMRAFFALRQLAEETLEEWSTRVSRAARRAYPDTALVRVTEYAVQQFISGLNAPDIRSAVASCSFPTMLQALEACRLARSRCPSPPPKRARVAAVSEAIVVEGSPSLTASPAAAAPAARGAAPCRTPAPDSVEARLDRLTKQVETMVRLTQAESGPAGPAAQTNNGQARGRGRGRPRGSGGSRGGRGRGGSEGGCFNCGDKNHFRANCPLQSRPHPYAHPQPAPVAMQHNVPVQAVPSVPLVTVPQYYHASLSWPMVTAQGQAQVSDGTDEVHTVLPVGSPSCIFSICKKKVSCILDTGAQISVTRIGILPGPRTPPSKLRLKDVNGGVSVLYGPRAVELEIGTVKYKFLVFEAEINDECIVGMDFIRGNRGIVDADELKFTLRNPVTHEKFSHPFTLQPSLDVGKFGAGCIYAVARATLGVEIQPYQTATCTVQLSGPSDLSDDDVPKLAQVLRARCVLESDGLVTWPKDGGRPRPRSTDSDLRSIEMEKSSNEGTIARSNSDHHETVAPRCGAASASDPVTTPFSLQTRERSYHVGPTDDVDQSLRVLPFGVVVPSDLLSERQCDFPLAVVPFAPGLIELEIQNNSGSHVILRKGSVVACVHPASLGELMFWYENAPKEVMVQSASLELIPFTDKAEIQLEPRLPPISKDQPLPDDLQAMVDRCDLTSDQKATVADVVRCNHDIFVKHNDDFGCCPFSVRKAVIHGGDEWLDAQVSADQRADPDIGPIYAAVQQGQKPHFQEVVCFGPATRSLWLQFKSLQIVNGVLKRRLEHPSGDSLLSVMQTVVPSSRTKDLVVDYHMGPSSRSHFGVSKCYSLLKERFYWPNMFTTVRDVISSCLRCAQVKGPAQKTRAEMKVFREGMLFGRYHADFLGPLQASEPDGYRYVLVVVEAFSSWPEAIPLRTLQAEEVARALVTHVFSRLGAPYSIVTDQATTFESSLFKEVMDIYKIHKCRISGGKPSSNRKVENYIRSLTRQIAILANEEPSNWPDLIPHVLHAYRAAVNDVTGFSPYEILFGRQMRVPQDMACGLPPAAVPSTGTPLSYPARLRERLDKIHTLVRENTAKAAIRMKERYDKFSTLTYLKPGDIVMLYNRRRRRGKSTKLYGSWEGPYVIIDLLNDCIARIEQVQPAEMSKRPKPPKRLIVHVDRLAAVGSHLLDQNGQWLTFLPNP</sequence>
<dbReference type="InterPro" id="IPR001878">
    <property type="entry name" value="Znf_CCHC"/>
</dbReference>